<evidence type="ECO:0008006" key="3">
    <source>
        <dbReference type="Google" id="ProtNLM"/>
    </source>
</evidence>
<reference evidence="1 2" key="1">
    <citation type="submission" date="2024-05" db="EMBL/GenBank/DDBJ databases">
        <authorList>
            <person name="Wallberg A."/>
        </authorList>
    </citation>
    <scope>NUCLEOTIDE SEQUENCE [LARGE SCALE GENOMIC DNA]</scope>
</reference>
<dbReference type="InterPro" id="IPR051135">
    <property type="entry name" value="Gal/GlcNAc/GalNAc_ST"/>
</dbReference>
<dbReference type="Gene3D" id="3.40.50.300">
    <property type="entry name" value="P-loop containing nucleotide triphosphate hydrolases"/>
    <property type="match status" value="1"/>
</dbReference>
<dbReference type="Proteomes" id="UP001497623">
    <property type="component" value="Unassembled WGS sequence"/>
</dbReference>
<keyword evidence="2" id="KW-1185">Reference proteome</keyword>
<sequence>IEKTPCAENYDCVTSLLTDIFTCSFSESFEKWLKEKHMFLRFFSDLASNCFTKPKDEKIECISNINIYSECDHSSTRIVKVIRARLLWLKELLSSEDMNVKVIHIVRDPRGSMQSISTLYGTVGPWNQRPSTRCEALISDIHTRVELQETYPNKIMEVLLFNWCLKHPETMKFVIKYDFGRPSLMPKKLQFILTHLQWEN</sequence>
<comment type="caution">
    <text evidence="1">The sequence shown here is derived from an EMBL/GenBank/DDBJ whole genome shotgun (WGS) entry which is preliminary data.</text>
</comment>
<dbReference type="GO" id="GO:0006790">
    <property type="term" value="P:sulfur compound metabolic process"/>
    <property type="evidence" value="ECO:0007669"/>
    <property type="project" value="TreeGrafter"/>
</dbReference>
<feature type="non-terminal residue" evidence="1">
    <location>
        <position position="200"/>
    </location>
</feature>
<dbReference type="GO" id="GO:0006044">
    <property type="term" value="P:N-acetylglucosamine metabolic process"/>
    <property type="evidence" value="ECO:0007669"/>
    <property type="project" value="TreeGrafter"/>
</dbReference>
<organism evidence="1 2">
    <name type="scientific">Meganyctiphanes norvegica</name>
    <name type="common">Northern krill</name>
    <name type="synonym">Thysanopoda norvegica</name>
    <dbReference type="NCBI Taxonomy" id="48144"/>
    <lineage>
        <taxon>Eukaryota</taxon>
        <taxon>Metazoa</taxon>
        <taxon>Ecdysozoa</taxon>
        <taxon>Arthropoda</taxon>
        <taxon>Crustacea</taxon>
        <taxon>Multicrustacea</taxon>
        <taxon>Malacostraca</taxon>
        <taxon>Eumalacostraca</taxon>
        <taxon>Eucarida</taxon>
        <taxon>Euphausiacea</taxon>
        <taxon>Euphausiidae</taxon>
        <taxon>Meganyctiphanes</taxon>
    </lineage>
</organism>
<evidence type="ECO:0000313" key="2">
    <source>
        <dbReference type="Proteomes" id="UP001497623"/>
    </source>
</evidence>
<dbReference type="AlphaFoldDB" id="A0AAV2SP23"/>
<dbReference type="InterPro" id="IPR027417">
    <property type="entry name" value="P-loop_NTPase"/>
</dbReference>
<dbReference type="PANTHER" id="PTHR10704">
    <property type="entry name" value="CARBOHYDRATE SULFOTRANSFERASE"/>
    <property type="match status" value="1"/>
</dbReference>
<dbReference type="EMBL" id="CAXKWB010092726">
    <property type="protein sequence ID" value="CAL4217383.1"/>
    <property type="molecule type" value="Genomic_DNA"/>
</dbReference>
<accession>A0AAV2SP23</accession>
<name>A0AAV2SP23_MEGNR</name>
<dbReference type="SUPFAM" id="SSF52540">
    <property type="entry name" value="P-loop containing nucleoside triphosphate hydrolases"/>
    <property type="match status" value="1"/>
</dbReference>
<feature type="non-terminal residue" evidence="1">
    <location>
        <position position="1"/>
    </location>
</feature>
<evidence type="ECO:0000313" key="1">
    <source>
        <dbReference type="EMBL" id="CAL4217383.1"/>
    </source>
</evidence>
<protein>
    <recommendedName>
        <fullName evidence="3">Sulfotransferase</fullName>
    </recommendedName>
</protein>
<gene>
    <name evidence="1" type="ORF">MNOR_LOCUS38820</name>
</gene>
<dbReference type="GO" id="GO:0001517">
    <property type="term" value="F:N-acetylglucosamine 6-O-sulfotransferase activity"/>
    <property type="evidence" value="ECO:0007669"/>
    <property type="project" value="TreeGrafter"/>
</dbReference>
<proteinExistence type="predicted"/>
<dbReference type="PANTHER" id="PTHR10704:SF44">
    <property type="entry name" value="LD35051P-RELATED"/>
    <property type="match status" value="1"/>
</dbReference>